<evidence type="ECO:0000259" key="8">
    <source>
        <dbReference type="Pfam" id="PF14322"/>
    </source>
</evidence>
<keyword evidence="5" id="KW-0998">Cell outer membrane</keyword>
<evidence type="ECO:0000256" key="3">
    <source>
        <dbReference type="ARBA" id="ARBA00022729"/>
    </source>
</evidence>
<evidence type="ECO:0000259" key="7">
    <source>
        <dbReference type="Pfam" id="PF07980"/>
    </source>
</evidence>
<comment type="caution">
    <text evidence="9">The sequence shown here is derived from an EMBL/GenBank/DDBJ whole genome shotgun (WGS) entry which is preliminary data.</text>
</comment>
<evidence type="ECO:0000256" key="1">
    <source>
        <dbReference type="ARBA" id="ARBA00004442"/>
    </source>
</evidence>
<dbReference type="EMBL" id="VZCW01000053">
    <property type="protein sequence ID" value="MQN11741.1"/>
    <property type="molecule type" value="Genomic_DNA"/>
</dbReference>
<name>A0AA90UDN2_9BACT</name>
<dbReference type="InterPro" id="IPR033985">
    <property type="entry name" value="SusD-like_N"/>
</dbReference>
<organism evidence="9 10">
    <name type="scientific">Segatella copri</name>
    <dbReference type="NCBI Taxonomy" id="165179"/>
    <lineage>
        <taxon>Bacteria</taxon>
        <taxon>Pseudomonadati</taxon>
        <taxon>Bacteroidota</taxon>
        <taxon>Bacteroidia</taxon>
        <taxon>Bacteroidales</taxon>
        <taxon>Prevotellaceae</taxon>
        <taxon>Segatella</taxon>
    </lineage>
</organism>
<evidence type="ECO:0000313" key="10">
    <source>
        <dbReference type="Proteomes" id="UP000442105"/>
    </source>
</evidence>
<dbReference type="Pfam" id="PF07980">
    <property type="entry name" value="SusD_RagB"/>
    <property type="match status" value="1"/>
</dbReference>
<dbReference type="CDD" id="cd08977">
    <property type="entry name" value="SusD"/>
    <property type="match status" value="1"/>
</dbReference>
<comment type="similarity">
    <text evidence="2">Belongs to the SusD family.</text>
</comment>
<dbReference type="GO" id="GO:0009279">
    <property type="term" value="C:cell outer membrane"/>
    <property type="evidence" value="ECO:0007669"/>
    <property type="project" value="UniProtKB-SubCell"/>
</dbReference>
<proteinExistence type="inferred from homology"/>
<dbReference type="Proteomes" id="UP000442105">
    <property type="component" value="Unassembled WGS sequence"/>
</dbReference>
<gene>
    <name evidence="9" type="ORF">F7D95_02650</name>
</gene>
<protein>
    <submittedName>
        <fullName evidence="9">RagB/SusD family nutrient uptake outer membrane protein</fullName>
    </submittedName>
</protein>
<dbReference type="Pfam" id="PF14322">
    <property type="entry name" value="SusD-like_3"/>
    <property type="match status" value="1"/>
</dbReference>
<evidence type="ECO:0000313" key="9">
    <source>
        <dbReference type="EMBL" id="MQN11741.1"/>
    </source>
</evidence>
<feature type="chain" id="PRO_5041638906" evidence="6">
    <location>
        <begin position="22"/>
        <end position="586"/>
    </location>
</feature>
<feature type="domain" description="RagB/SusD" evidence="7">
    <location>
        <begin position="299"/>
        <end position="584"/>
    </location>
</feature>
<keyword evidence="3 6" id="KW-0732">Signal</keyword>
<evidence type="ECO:0000256" key="4">
    <source>
        <dbReference type="ARBA" id="ARBA00023136"/>
    </source>
</evidence>
<evidence type="ECO:0000256" key="2">
    <source>
        <dbReference type="ARBA" id="ARBA00006275"/>
    </source>
</evidence>
<dbReference type="AlphaFoldDB" id="A0AA90UDN2"/>
<evidence type="ECO:0000256" key="5">
    <source>
        <dbReference type="ARBA" id="ARBA00023237"/>
    </source>
</evidence>
<dbReference type="Gene3D" id="1.25.40.390">
    <property type="match status" value="1"/>
</dbReference>
<dbReference type="InterPro" id="IPR011990">
    <property type="entry name" value="TPR-like_helical_dom_sf"/>
</dbReference>
<sequence>MKLYIKYLTIGLMATTMLASCADILDKKPLTEISDNDLWSDPALLKAFVNSRYNQVGVNGAESMQSSIVDETELTWLRGCETHNFARLSPTDLGRMNGAWWGWDNRSWSTKWTNISNCNIFFERVDNVGFTDETEKTKLVGQVRFIRAFEYWDLIARWGAMPIITKSFSINDREEIVGQKRNTYKECIDFLVSELDQAAKELPANWSGDDYGRATSVAALALKSRILLYAASPLMNEDVKIPEVGYTTPEPDRWQKAAKAATEALDAAQTAGYELYNLNGDPSKNYQLIFMDNTAANKETLFARMGTSSADGESISSCDQYNNPNGYGGWGGNCPLQELVDAYEVVKDGVASKFDWNNPEEKANPYANRDPRFYATILYDGAKWMTRNVETYFDVDNNGTIIGGGKDTKFGNDSWNASPTGYNMKKFMDEGYALNSWNFCARNWIHLRMAELYLNKAEALYHIGDEDGAREALKPVRQRAGMPAVTATGADLLEAIKNERRIEFAFEEHRYFDVRRWKEAPKYFGSTVHAITIKKYPDGKKTYEVDKLRSDVGGDRKWDDKMYWLPIPKSEMDKNPNLVQNPGYNK</sequence>
<feature type="signal peptide" evidence="6">
    <location>
        <begin position="1"/>
        <end position="21"/>
    </location>
</feature>
<feature type="domain" description="SusD-like N-terminal" evidence="8">
    <location>
        <begin position="105"/>
        <end position="228"/>
    </location>
</feature>
<keyword evidence="4" id="KW-0472">Membrane</keyword>
<dbReference type="RefSeq" id="WP_153127855.1">
    <property type="nucleotide sequence ID" value="NZ_VZCW01000053.1"/>
</dbReference>
<comment type="subcellular location">
    <subcellularLocation>
        <location evidence="1">Cell outer membrane</location>
    </subcellularLocation>
</comment>
<dbReference type="SUPFAM" id="SSF48452">
    <property type="entry name" value="TPR-like"/>
    <property type="match status" value="1"/>
</dbReference>
<reference evidence="10" key="1">
    <citation type="submission" date="2019-09" db="EMBL/GenBank/DDBJ databases">
        <title>Distinct polysaccharide growth profiles of human intestinal Prevotella copri isolates.</title>
        <authorList>
            <person name="Fehlner-Peach H."/>
            <person name="Magnabosco C."/>
            <person name="Raghavan V."/>
            <person name="Scher J.U."/>
            <person name="Tett A."/>
            <person name="Cox L.M."/>
            <person name="Gottsegen C."/>
            <person name="Watters A."/>
            <person name="Wiltshire- Gordon J.D."/>
            <person name="Segata N."/>
            <person name="Bonneau R."/>
            <person name="Littman D.R."/>
        </authorList>
    </citation>
    <scope>NUCLEOTIDE SEQUENCE [LARGE SCALE GENOMIC DNA]</scope>
    <source>
        <strain evidence="10">iAQ1179</strain>
    </source>
</reference>
<evidence type="ECO:0000256" key="6">
    <source>
        <dbReference type="SAM" id="SignalP"/>
    </source>
</evidence>
<dbReference type="PROSITE" id="PS51257">
    <property type="entry name" value="PROKAR_LIPOPROTEIN"/>
    <property type="match status" value="1"/>
</dbReference>
<accession>A0AA90UDN2</accession>
<dbReference type="InterPro" id="IPR012944">
    <property type="entry name" value="SusD_RagB_dom"/>
</dbReference>